<keyword evidence="12" id="KW-1185">Reference proteome</keyword>
<evidence type="ECO:0000256" key="5">
    <source>
        <dbReference type="ARBA" id="ARBA00022692"/>
    </source>
</evidence>
<dbReference type="PANTHER" id="PTHR13929:SF0">
    <property type="entry name" value="UBIA PRENYLTRANSFERASE DOMAIN-CONTAINING PROTEIN 1"/>
    <property type="match status" value="1"/>
</dbReference>
<accession>A0A5M7BBJ0</accession>
<evidence type="ECO:0000313" key="12">
    <source>
        <dbReference type="Proteomes" id="UP000315145"/>
    </source>
</evidence>
<reference evidence="11 12" key="2">
    <citation type="submission" date="2019-07" db="EMBL/GenBank/DDBJ databases">
        <title>Algibacter marinivivus sp. nov., isolated from the surface of a marine red alga.</title>
        <authorList>
            <person name="Zhong X."/>
            <person name="Xu W."/>
            <person name="Zhang Y."/>
            <person name="Zhang Q."/>
            <person name="Du Z."/>
        </authorList>
    </citation>
    <scope>NUCLEOTIDE SEQUENCE [LARGE SCALE GENOMIC DNA]</scope>
    <source>
        <strain evidence="11 12">RU-4-M-4</strain>
    </source>
</reference>
<comment type="caution">
    <text evidence="10">The sequence shown here is derived from an EMBL/GenBank/DDBJ whole genome shotgun (WGS) entry which is preliminary data.</text>
</comment>
<dbReference type="Gene3D" id="1.10.357.140">
    <property type="entry name" value="UbiA prenyltransferase"/>
    <property type="match status" value="1"/>
</dbReference>
<feature type="transmembrane region" description="Helical" evidence="8">
    <location>
        <begin position="177"/>
        <end position="197"/>
    </location>
</feature>
<evidence type="ECO:0000313" key="13">
    <source>
        <dbReference type="Proteomes" id="UP000322315"/>
    </source>
</evidence>
<proteinExistence type="inferred from homology"/>
<comment type="function">
    <text evidence="8">Conversion of 1,4-dihydroxy-2-naphthoate (DHNA) to demethylmenaquinone (DMK).</text>
</comment>
<dbReference type="EMBL" id="VWRS01000003">
    <property type="protein sequence ID" value="KAA5825678.1"/>
    <property type="molecule type" value="Genomic_DNA"/>
</dbReference>
<dbReference type="Proteomes" id="UP000322315">
    <property type="component" value="Unassembled WGS sequence"/>
</dbReference>
<dbReference type="Proteomes" id="UP000315145">
    <property type="component" value="Unassembled WGS sequence"/>
</dbReference>
<comment type="pathway">
    <text evidence="8">Quinol/quinone metabolism; menaquinone biosynthesis; menaquinol from 1,4-dihydroxy-2-naphthoate: step 1/2.</text>
</comment>
<keyword evidence="2 8" id="KW-0474">Menaquinone biosynthesis</keyword>
<evidence type="ECO:0000256" key="1">
    <source>
        <dbReference type="ARBA" id="ARBA00004141"/>
    </source>
</evidence>
<keyword evidence="3 8" id="KW-1003">Cell membrane</keyword>
<feature type="transmembrane region" description="Helical" evidence="8">
    <location>
        <begin position="225"/>
        <end position="245"/>
    </location>
</feature>
<dbReference type="HAMAP" id="MF_01937">
    <property type="entry name" value="MenA_1"/>
    <property type="match status" value="1"/>
</dbReference>
<evidence type="ECO:0000256" key="7">
    <source>
        <dbReference type="ARBA" id="ARBA00023136"/>
    </source>
</evidence>
<comment type="subcellular location">
    <subcellularLocation>
        <location evidence="8">Cell membrane</location>
        <topology evidence="8">Multi-pass membrane protein</topology>
    </subcellularLocation>
    <subcellularLocation>
        <location evidence="1">Membrane</location>
        <topology evidence="1">Multi-pass membrane protein</topology>
    </subcellularLocation>
</comment>
<dbReference type="InterPro" id="IPR004657">
    <property type="entry name" value="MenA"/>
</dbReference>
<dbReference type="GO" id="GO:0046428">
    <property type="term" value="F:1,4-dihydroxy-2-naphthoate polyprenyltransferase activity"/>
    <property type="evidence" value="ECO:0007669"/>
    <property type="project" value="UniProtKB-UniRule"/>
</dbReference>
<feature type="transmembrane region" description="Helical" evidence="8">
    <location>
        <begin position="150"/>
        <end position="171"/>
    </location>
</feature>
<evidence type="ECO:0000313" key="11">
    <source>
        <dbReference type="EMBL" id="TSJ79976.1"/>
    </source>
</evidence>
<dbReference type="PIRSF" id="PIRSF005355">
    <property type="entry name" value="UBIAD1"/>
    <property type="match status" value="1"/>
</dbReference>
<keyword evidence="5 8" id="KW-0812">Transmembrane</keyword>
<protein>
    <recommendedName>
        <fullName evidence="8 9">1,4-dihydroxy-2-naphthoate octaprenyltransferase</fullName>
        <shortName evidence="8">DHNA-octaprenyltransferase</shortName>
        <ecNumber evidence="8 9">2.5.1.74</ecNumber>
    </recommendedName>
</protein>
<organism evidence="10 13">
    <name type="scientific">Algibacter amylolyticus</name>
    <dbReference type="NCBI Taxonomy" id="1608400"/>
    <lineage>
        <taxon>Bacteria</taxon>
        <taxon>Pseudomonadati</taxon>
        <taxon>Bacteroidota</taxon>
        <taxon>Flavobacteriia</taxon>
        <taxon>Flavobacteriales</taxon>
        <taxon>Flavobacteriaceae</taxon>
        <taxon>Algibacter</taxon>
    </lineage>
</organism>
<dbReference type="GO" id="GO:0005886">
    <property type="term" value="C:plasma membrane"/>
    <property type="evidence" value="ECO:0007669"/>
    <property type="project" value="UniProtKB-SubCell"/>
</dbReference>
<comment type="similarity">
    <text evidence="8">Belongs to the MenA family. Type 1 subfamily.</text>
</comment>
<comment type="catalytic activity">
    <reaction evidence="8">
        <text>an all-trans-polyprenyl diphosphate + 1,4-dihydroxy-2-naphthoate + H(+) = a 2-demethylmenaquinol + CO2 + diphosphate</text>
        <dbReference type="Rhea" id="RHEA:26478"/>
        <dbReference type="Rhea" id="RHEA-COMP:9563"/>
        <dbReference type="Rhea" id="RHEA-COMP:9564"/>
        <dbReference type="ChEBI" id="CHEBI:11173"/>
        <dbReference type="ChEBI" id="CHEBI:15378"/>
        <dbReference type="ChEBI" id="CHEBI:16526"/>
        <dbReference type="ChEBI" id="CHEBI:33019"/>
        <dbReference type="ChEBI" id="CHEBI:55437"/>
        <dbReference type="ChEBI" id="CHEBI:58914"/>
        <dbReference type="EC" id="2.5.1.74"/>
    </reaction>
</comment>
<dbReference type="EMBL" id="VMBF01000003">
    <property type="protein sequence ID" value="TSJ79976.1"/>
    <property type="molecule type" value="Genomic_DNA"/>
</dbReference>
<dbReference type="CDD" id="cd13962">
    <property type="entry name" value="PT_UbiA_UBIAD1"/>
    <property type="match status" value="1"/>
</dbReference>
<dbReference type="GO" id="GO:0042371">
    <property type="term" value="P:vitamin K biosynthetic process"/>
    <property type="evidence" value="ECO:0007669"/>
    <property type="project" value="TreeGrafter"/>
</dbReference>
<evidence type="ECO:0000256" key="6">
    <source>
        <dbReference type="ARBA" id="ARBA00022989"/>
    </source>
</evidence>
<keyword evidence="4 8" id="KW-0808">Transferase</keyword>
<dbReference type="NCBIfam" id="TIGR00751">
    <property type="entry name" value="menA"/>
    <property type="match status" value="1"/>
</dbReference>
<reference evidence="10 13" key="1">
    <citation type="journal article" date="2015" name="Int. J. Syst. Evol. Microbiol.">
        <title>Algibacter amylolyticus sp. nov., isolated from intertidal sediment.</title>
        <authorList>
            <person name="Zhang D.C."/>
            <person name="Wu J."/>
            <person name="Neuner K."/>
            <person name="Yao J."/>
            <person name="Margesin R."/>
        </authorList>
    </citation>
    <scope>NUCLEOTIDE SEQUENCE [LARGE SCALE GENOMIC DNA]</scope>
    <source>
        <strain evidence="10 13">RU-4-M-4</strain>
    </source>
</reference>
<gene>
    <name evidence="8 10" type="primary">menA</name>
    <name evidence="10" type="ORF">F2B50_07140</name>
    <name evidence="11" type="ORF">FPF71_07140</name>
</gene>
<dbReference type="UniPathway" id="UPA00079">
    <property type="reaction ID" value="UER00168"/>
</dbReference>
<evidence type="ECO:0000256" key="8">
    <source>
        <dbReference type="HAMAP-Rule" id="MF_01937"/>
    </source>
</evidence>
<dbReference type="EC" id="2.5.1.74" evidence="8 9"/>
<dbReference type="OrthoDB" id="9767568at2"/>
<sequence length="302" mass="33154">MGNFSTWISAMRLRTLPLSIAGIIIAGCLAHYNGVFKWNIFILAILTTLSFQILSNLANDYGDGIKGTDNEDRIGPVRAIQSGNITPEELFNGIKLNILISIILAFALIFSAFGVKHFLLTIFFFGLAIVSVVAAIRYTVGNSAYGYKGLGDIFVFVFFGLISVIGAYVLFAKQVDHVTFLPAFTIGLLSTGVLNLNNMRDRLSDAKANKITLAVKLGEKKVKRYHNVLVLGAIILSGLFGILYYTSPYNLIFMITYVPLLLHLKRVNANKEPKLLDPELKILALTTVLLAILLGIGHLLPF</sequence>
<evidence type="ECO:0000256" key="4">
    <source>
        <dbReference type="ARBA" id="ARBA00022679"/>
    </source>
</evidence>
<evidence type="ECO:0000313" key="10">
    <source>
        <dbReference type="EMBL" id="KAA5825678.1"/>
    </source>
</evidence>
<feature type="transmembrane region" description="Helical" evidence="8">
    <location>
        <begin position="119"/>
        <end position="138"/>
    </location>
</feature>
<dbReference type="GO" id="GO:0009234">
    <property type="term" value="P:menaquinone biosynthetic process"/>
    <property type="evidence" value="ECO:0007669"/>
    <property type="project" value="UniProtKB-UniRule"/>
</dbReference>
<keyword evidence="7 8" id="KW-0472">Membrane</keyword>
<evidence type="ECO:0000256" key="9">
    <source>
        <dbReference type="NCBIfam" id="TIGR00751"/>
    </source>
</evidence>
<feature type="transmembrane region" description="Helical" evidence="8">
    <location>
        <begin position="12"/>
        <end position="32"/>
    </location>
</feature>
<feature type="transmembrane region" description="Helical" evidence="8">
    <location>
        <begin position="96"/>
        <end position="113"/>
    </location>
</feature>
<name>A0A5M7BBJ0_9FLAO</name>
<feature type="transmembrane region" description="Helical" evidence="8">
    <location>
        <begin position="38"/>
        <end position="58"/>
    </location>
</feature>
<dbReference type="RefSeq" id="WP_144115997.1">
    <property type="nucleotide sequence ID" value="NZ_JACHGE010000003.1"/>
</dbReference>
<keyword evidence="6 8" id="KW-1133">Transmembrane helix</keyword>
<dbReference type="PANTHER" id="PTHR13929">
    <property type="entry name" value="1,4-DIHYDROXY-2-NAPHTHOATE OCTAPRENYLTRANSFERASE"/>
    <property type="match status" value="1"/>
</dbReference>
<dbReference type="AlphaFoldDB" id="A0A5M7BBJ0"/>
<dbReference type="InterPro" id="IPR026046">
    <property type="entry name" value="UBIAD1"/>
</dbReference>
<dbReference type="InterPro" id="IPR044878">
    <property type="entry name" value="UbiA_sf"/>
</dbReference>
<feature type="transmembrane region" description="Helical" evidence="8">
    <location>
        <begin position="280"/>
        <end position="300"/>
    </location>
</feature>
<evidence type="ECO:0000256" key="3">
    <source>
        <dbReference type="ARBA" id="ARBA00022475"/>
    </source>
</evidence>
<evidence type="ECO:0000256" key="2">
    <source>
        <dbReference type="ARBA" id="ARBA00022428"/>
    </source>
</evidence>
<dbReference type="InterPro" id="IPR000537">
    <property type="entry name" value="UbiA_prenyltransferase"/>
</dbReference>
<dbReference type="Pfam" id="PF01040">
    <property type="entry name" value="UbiA"/>
    <property type="match status" value="1"/>
</dbReference>
<reference evidence="10" key="3">
    <citation type="submission" date="2019-09" db="EMBL/GenBank/DDBJ databases">
        <authorList>
            <person name="Zhang D.-C."/>
        </authorList>
    </citation>
    <scope>NUCLEOTIDE SEQUENCE</scope>
    <source>
        <strain evidence="10">RU-4-M-4</strain>
    </source>
</reference>